<evidence type="ECO:0000259" key="3">
    <source>
        <dbReference type="PROSITE" id="PS51077"/>
    </source>
</evidence>
<keyword evidence="5" id="KW-1185">Reference proteome</keyword>
<dbReference type="GO" id="GO:0045892">
    <property type="term" value="P:negative regulation of DNA-templated transcription"/>
    <property type="evidence" value="ECO:0007669"/>
    <property type="project" value="TreeGrafter"/>
</dbReference>
<evidence type="ECO:0000256" key="1">
    <source>
        <dbReference type="ARBA" id="ARBA00023015"/>
    </source>
</evidence>
<keyword evidence="1" id="KW-0805">Transcription regulation</keyword>
<evidence type="ECO:0000256" key="2">
    <source>
        <dbReference type="ARBA" id="ARBA00023163"/>
    </source>
</evidence>
<dbReference type="Gene3D" id="3.30.450.40">
    <property type="match status" value="2"/>
</dbReference>
<dbReference type="Gene3D" id="1.10.10.10">
    <property type="entry name" value="Winged helix-like DNA-binding domain superfamily/Winged helix DNA-binding domain"/>
    <property type="match status" value="1"/>
</dbReference>
<dbReference type="InterPro" id="IPR005471">
    <property type="entry name" value="Tscrpt_reg_IclR_N"/>
</dbReference>
<evidence type="ECO:0000313" key="5">
    <source>
        <dbReference type="Proteomes" id="UP000198908"/>
    </source>
</evidence>
<feature type="domain" description="HTH iclR-type" evidence="3">
    <location>
        <begin position="1"/>
        <end position="42"/>
    </location>
</feature>
<keyword evidence="2" id="KW-0804">Transcription</keyword>
<sequence length="206" mass="22121">MSLSEIAHATGLYKSTILRLLASLGCANLVARGPDGRYVVGPAIARLHATYMRSFPHADRIVAALHELAKTTQESAAFYVRQGVSRLCLHRIASIHAVRDSIEKGDLRPLGAGAAGRVLQAYAHLGDPALGRQIRREQVILLTGDYDAELSEISAPVFGPVGEVLGAITLISPSERVQHVWVTPVWETARALSFELGGQFPAPAEV</sequence>
<dbReference type="PANTHER" id="PTHR30136">
    <property type="entry name" value="HELIX-TURN-HELIX TRANSCRIPTIONAL REGULATOR, ICLR FAMILY"/>
    <property type="match status" value="1"/>
</dbReference>
<name>A0A1G6PBE1_9BURK</name>
<dbReference type="PROSITE" id="PS51077">
    <property type="entry name" value="HTH_ICLR"/>
    <property type="match status" value="1"/>
</dbReference>
<accession>A0A1G6PBE1</accession>
<dbReference type="AlphaFoldDB" id="A0A1G6PBE1"/>
<gene>
    <name evidence="4" type="ORF">SAMN05421548_11070</name>
</gene>
<reference evidence="5" key="1">
    <citation type="submission" date="2016-09" db="EMBL/GenBank/DDBJ databases">
        <authorList>
            <person name="Varghese N."/>
            <person name="Submissions S."/>
        </authorList>
    </citation>
    <scope>NUCLEOTIDE SEQUENCE [LARGE SCALE GENOMIC DNA]</scope>
    <source>
        <strain evidence="5">TNe-862</strain>
    </source>
</reference>
<dbReference type="GO" id="GO:0003677">
    <property type="term" value="F:DNA binding"/>
    <property type="evidence" value="ECO:0007669"/>
    <property type="project" value="UniProtKB-KW"/>
</dbReference>
<dbReference type="InterPro" id="IPR036390">
    <property type="entry name" value="WH_DNA-bd_sf"/>
</dbReference>
<dbReference type="STRING" id="416944.SAMN05421548_11070"/>
<dbReference type="EMBL" id="FMYQ01000010">
    <property type="protein sequence ID" value="SDC76747.1"/>
    <property type="molecule type" value="Genomic_DNA"/>
</dbReference>
<dbReference type="InterPro" id="IPR029016">
    <property type="entry name" value="GAF-like_dom_sf"/>
</dbReference>
<keyword evidence="4" id="KW-0238">DNA-binding</keyword>
<protein>
    <submittedName>
        <fullName evidence="4">DNA-binding transcriptional regulator, IclR family</fullName>
    </submittedName>
</protein>
<dbReference type="SUPFAM" id="SSF46785">
    <property type="entry name" value="Winged helix' DNA-binding domain"/>
    <property type="match status" value="1"/>
</dbReference>
<proteinExistence type="predicted"/>
<dbReference type="InterPro" id="IPR036388">
    <property type="entry name" value="WH-like_DNA-bd_sf"/>
</dbReference>
<evidence type="ECO:0000313" key="4">
    <source>
        <dbReference type="EMBL" id="SDC76747.1"/>
    </source>
</evidence>
<dbReference type="GO" id="GO:0003700">
    <property type="term" value="F:DNA-binding transcription factor activity"/>
    <property type="evidence" value="ECO:0007669"/>
    <property type="project" value="TreeGrafter"/>
</dbReference>
<dbReference type="SUPFAM" id="SSF55781">
    <property type="entry name" value="GAF domain-like"/>
    <property type="match status" value="1"/>
</dbReference>
<dbReference type="Proteomes" id="UP000198908">
    <property type="component" value="Unassembled WGS sequence"/>
</dbReference>
<organism evidence="4 5">
    <name type="scientific">Paraburkholderia lycopersici</name>
    <dbReference type="NCBI Taxonomy" id="416944"/>
    <lineage>
        <taxon>Bacteria</taxon>
        <taxon>Pseudomonadati</taxon>
        <taxon>Pseudomonadota</taxon>
        <taxon>Betaproteobacteria</taxon>
        <taxon>Burkholderiales</taxon>
        <taxon>Burkholderiaceae</taxon>
        <taxon>Paraburkholderia</taxon>
    </lineage>
</organism>
<dbReference type="InterPro" id="IPR050707">
    <property type="entry name" value="HTH_MetabolicPath_Reg"/>
</dbReference>
<dbReference type="PANTHER" id="PTHR30136:SF39">
    <property type="entry name" value="TRANSCRIPTIONAL REGULATORY PROTEIN"/>
    <property type="match status" value="1"/>
</dbReference>